<proteinExistence type="predicted"/>
<evidence type="ECO:0000313" key="1">
    <source>
        <dbReference type="EMBL" id="MFD1514421.1"/>
    </source>
</evidence>
<dbReference type="Gene3D" id="2.30.30.110">
    <property type="match status" value="1"/>
</dbReference>
<dbReference type="SUPFAM" id="SSF50118">
    <property type="entry name" value="Cell growth inhibitor/plasmid maintenance toxic component"/>
    <property type="match status" value="1"/>
</dbReference>
<dbReference type="AlphaFoldDB" id="A0ABD6AX78"/>
<dbReference type="PANTHER" id="PTHR33988">
    <property type="entry name" value="ENDORIBONUCLEASE MAZF-RELATED"/>
    <property type="match status" value="1"/>
</dbReference>
<accession>A0ABD6AX78</accession>
<dbReference type="PIRSF" id="PIRSF033490">
    <property type="entry name" value="MazF"/>
    <property type="match status" value="1"/>
</dbReference>
<protein>
    <submittedName>
        <fullName evidence="1">Type II toxin-antitoxin system PemK/MazF family toxin</fullName>
    </submittedName>
</protein>
<sequence>MGVAVASLTRGDIVLVRLDPTKGSEQRGTRPALVVQNDVGNRNSNTTIIAPLTTSYEPGNIAPYEAEVKASTSDIKEDSVALLNQLRTVSIEHRILNNFGSVPEETMQEVDRAIRVSLGL</sequence>
<evidence type="ECO:0000313" key="2">
    <source>
        <dbReference type="Proteomes" id="UP001597187"/>
    </source>
</evidence>
<dbReference type="PANTHER" id="PTHR33988:SF2">
    <property type="entry name" value="ENDORIBONUCLEASE MAZF"/>
    <property type="match status" value="1"/>
</dbReference>
<dbReference type="Proteomes" id="UP001597187">
    <property type="component" value="Unassembled WGS sequence"/>
</dbReference>
<dbReference type="Pfam" id="PF02452">
    <property type="entry name" value="PemK_toxin"/>
    <property type="match status" value="1"/>
</dbReference>
<organism evidence="1 2">
    <name type="scientific">Halomarina rubra</name>
    <dbReference type="NCBI Taxonomy" id="2071873"/>
    <lineage>
        <taxon>Archaea</taxon>
        <taxon>Methanobacteriati</taxon>
        <taxon>Methanobacteriota</taxon>
        <taxon>Stenosarchaea group</taxon>
        <taxon>Halobacteria</taxon>
        <taxon>Halobacteriales</taxon>
        <taxon>Natronomonadaceae</taxon>
        <taxon>Halomarina</taxon>
    </lineage>
</organism>
<dbReference type="EMBL" id="JBHUDC010000007">
    <property type="protein sequence ID" value="MFD1514421.1"/>
    <property type="molecule type" value="Genomic_DNA"/>
</dbReference>
<reference evidence="1 2" key="1">
    <citation type="journal article" date="2019" name="Int. J. Syst. Evol. Microbiol.">
        <title>The Global Catalogue of Microorganisms (GCM) 10K type strain sequencing project: providing services to taxonomists for standard genome sequencing and annotation.</title>
        <authorList>
            <consortium name="The Broad Institute Genomics Platform"/>
            <consortium name="The Broad Institute Genome Sequencing Center for Infectious Disease"/>
            <person name="Wu L."/>
            <person name="Ma J."/>
        </authorList>
    </citation>
    <scope>NUCLEOTIDE SEQUENCE [LARGE SCALE GENOMIC DNA]</scope>
    <source>
        <strain evidence="1 2">CGMCC 1.12563</strain>
    </source>
</reference>
<comment type="caution">
    <text evidence="1">The sequence shown here is derived from an EMBL/GenBank/DDBJ whole genome shotgun (WGS) entry which is preliminary data.</text>
</comment>
<dbReference type="InterPro" id="IPR011067">
    <property type="entry name" value="Plasmid_toxin/cell-grow_inhib"/>
</dbReference>
<name>A0ABD6AX78_9EURY</name>
<gene>
    <name evidence="1" type="ORF">ACFSBT_14155</name>
</gene>
<dbReference type="InterPro" id="IPR003477">
    <property type="entry name" value="PemK-like"/>
</dbReference>
<keyword evidence="2" id="KW-1185">Reference proteome</keyword>